<protein>
    <submittedName>
        <fullName evidence="2">DUF389 domain-containing protein</fullName>
    </submittedName>
</protein>
<keyword evidence="3" id="KW-1185">Reference proteome</keyword>
<reference evidence="2" key="1">
    <citation type="submission" date="2022-06" db="EMBL/GenBank/DDBJ databases">
        <title>Diverse halophilic archaea isolated from saline environments.</title>
        <authorList>
            <person name="Cui H.-L."/>
        </authorList>
    </citation>
    <scope>NUCLEOTIDE SEQUENCE</scope>
    <source>
        <strain evidence="2">WLHS1</strain>
    </source>
</reference>
<dbReference type="PANTHER" id="PTHR20992">
    <property type="entry name" value="AT15442P-RELATED"/>
    <property type="match status" value="1"/>
</dbReference>
<evidence type="ECO:0000256" key="1">
    <source>
        <dbReference type="SAM" id="Phobius"/>
    </source>
</evidence>
<accession>A0A9E7NAX2</accession>
<feature type="transmembrane region" description="Helical" evidence="1">
    <location>
        <begin position="318"/>
        <end position="340"/>
    </location>
</feature>
<dbReference type="RefSeq" id="WP_254159797.1">
    <property type="nucleotide sequence ID" value="NZ_CP100355.1"/>
</dbReference>
<evidence type="ECO:0000313" key="2">
    <source>
        <dbReference type="EMBL" id="UTF55049.1"/>
    </source>
</evidence>
<keyword evidence="1" id="KW-0812">Transmembrane</keyword>
<evidence type="ECO:0000313" key="3">
    <source>
        <dbReference type="Proteomes" id="UP001056855"/>
    </source>
</evidence>
<feature type="transmembrane region" description="Helical" evidence="1">
    <location>
        <begin position="140"/>
        <end position="162"/>
    </location>
</feature>
<name>A0A9E7NAX2_9EURY</name>
<dbReference type="Pfam" id="PF04087">
    <property type="entry name" value="DUF389"/>
    <property type="match status" value="1"/>
</dbReference>
<keyword evidence="1" id="KW-0472">Membrane</keyword>
<feature type="transmembrane region" description="Helical" evidence="1">
    <location>
        <begin position="272"/>
        <end position="297"/>
    </location>
</feature>
<dbReference type="InterPro" id="IPR005240">
    <property type="entry name" value="DUF389"/>
</dbReference>
<proteinExistence type="predicted"/>
<feature type="transmembrane region" description="Helical" evidence="1">
    <location>
        <begin position="115"/>
        <end position="134"/>
    </location>
</feature>
<dbReference type="GeneID" id="73289839"/>
<feature type="transmembrane region" description="Helical" evidence="1">
    <location>
        <begin position="174"/>
        <end position="193"/>
    </location>
</feature>
<gene>
    <name evidence="2" type="ORF">NGM29_07295</name>
</gene>
<dbReference type="PANTHER" id="PTHR20992:SF9">
    <property type="entry name" value="AT15442P-RELATED"/>
    <property type="match status" value="1"/>
</dbReference>
<sequence>MRLIQALVPSAVRDDVLFALDTEGIDYVTLRENTDGEDSVIVQFPLPTQAVEEVLGTLEDAGVDDEFIVVSSIETARTPGLESLEERFVSGSESDDSIFYEEIRTRALNMTPNRLTYYAMTLLSAIVATAGLLLDSPAIVVGSMVIAPQVSAALTGTVGMVLNDRGMIVSGITSLVGGLVAAMAGAFAFAWLIRSGGIVPSTIEITAIHQVSTRISPDLLSLIIGICAGAAGAFGLATALPVSLVGVMIAAALIPAAAAVGIGLAWNAPLVAAGAFVLLTINAASIVLSGLAVFWYLGYRPGDWVPGDLSQNLTRARLSAIVPAVLVLSLVCLLAGGVLFHHVTFENDVNEEVRTVLDDPEYDQLELVGLRTEFAGGDLATSYEVTAVVRRPDGVSYPNLVAALEDALEDRTGRQIEVTVEYVDQDTGTNRDDARFELVNRPTTDRGMPGTQGV</sequence>
<dbReference type="Proteomes" id="UP001056855">
    <property type="component" value="Chromosome"/>
</dbReference>
<feature type="transmembrane region" description="Helical" evidence="1">
    <location>
        <begin position="219"/>
        <end position="237"/>
    </location>
</feature>
<keyword evidence="1" id="KW-1133">Transmembrane helix</keyword>
<organism evidence="2 3">
    <name type="scientific">Natronosalvus rutilus</name>
    <dbReference type="NCBI Taxonomy" id="2953753"/>
    <lineage>
        <taxon>Archaea</taxon>
        <taxon>Methanobacteriati</taxon>
        <taxon>Methanobacteriota</taxon>
        <taxon>Stenosarchaea group</taxon>
        <taxon>Halobacteria</taxon>
        <taxon>Halobacteriales</taxon>
        <taxon>Natrialbaceae</taxon>
        <taxon>Natronosalvus</taxon>
    </lineage>
</organism>
<feature type="transmembrane region" description="Helical" evidence="1">
    <location>
        <begin position="244"/>
        <end position="266"/>
    </location>
</feature>
<dbReference type="KEGG" id="sawl:NGM29_07295"/>
<dbReference type="AlphaFoldDB" id="A0A9E7NAX2"/>
<dbReference type="EMBL" id="CP100355">
    <property type="protein sequence ID" value="UTF55049.1"/>
    <property type="molecule type" value="Genomic_DNA"/>
</dbReference>